<name>A0A399IN74_9CLOT</name>
<dbReference type="InterPro" id="IPR016181">
    <property type="entry name" value="Acyl_CoA_acyltransferase"/>
</dbReference>
<comment type="caution">
    <text evidence="4">The sequence shown here is derived from an EMBL/GenBank/DDBJ whole genome shotgun (WGS) entry which is preliminary data.</text>
</comment>
<dbReference type="InterPro" id="IPR000182">
    <property type="entry name" value="GNAT_dom"/>
</dbReference>
<proteinExistence type="predicted"/>
<keyword evidence="1 4" id="KW-0808">Transferase</keyword>
<dbReference type="Gene3D" id="3.40.630.30">
    <property type="match status" value="1"/>
</dbReference>
<sequence>MKDYTIRNYCSDDADKIGSFDKVAELSYRYKGDFKPANIFCAVNSENEILGVADLEPHISWTPIEENSQNQDYIYRLCVNIRINPLYEAYKNLRTSLMDVILARAKEIKKDYPGKKIRVIKYISADNNKEMDLFISKGFIAYRNSLVMKRDLTEEIKPCDSSSEFRIVNWKMETEFDVKRYVETDAKCNEGAAWNFDTVSWMRYSPEWATFGAFSEEDEFLGGVMIYLITEERSATENIFVLPEWRRKGVAKAFITEALNYLKKNGKTMATLCTDGDNKPAINLYKSLGYRMYFVNIEFGYDV</sequence>
<dbReference type="InterPro" id="IPR050680">
    <property type="entry name" value="YpeA/RimI_acetyltransf"/>
</dbReference>
<dbReference type="PANTHER" id="PTHR43420:SF12">
    <property type="entry name" value="N-ACETYLTRANSFERASE DOMAIN-CONTAINING PROTEIN"/>
    <property type="match status" value="1"/>
</dbReference>
<dbReference type="SUPFAM" id="SSF55729">
    <property type="entry name" value="Acyl-CoA N-acyltransferases (Nat)"/>
    <property type="match status" value="1"/>
</dbReference>
<evidence type="ECO:0000259" key="3">
    <source>
        <dbReference type="PROSITE" id="PS51186"/>
    </source>
</evidence>
<evidence type="ECO:0000313" key="4">
    <source>
        <dbReference type="EMBL" id="RII33739.1"/>
    </source>
</evidence>
<dbReference type="CDD" id="cd04301">
    <property type="entry name" value="NAT_SF"/>
    <property type="match status" value="1"/>
</dbReference>
<dbReference type="EMBL" id="QXDJ01000004">
    <property type="protein sequence ID" value="RII33739.1"/>
    <property type="molecule type" value="Genomic_DNA"/>
</dbReference>
<reference evidence="4 5" key="1">
    <citation type="submission" date="2018-08" db="EMBL/GenBank/DDBJ databases">
        <title>Genome of Clostridium chromiireducens C1, DSM12136.</title>
        <authorList>
            <person name="Xing M."/>
            <person name="Wei Y."/>
            <person name="Ang E.L."/>
            <person name="Zhao H."/>
            <person name="Zhang Y."/>
        </authorList>
    </citation>
    <scope>NUCLEOTIDE SEQUENCE [LARGE SCALE GENOMIC DNA]</scope>
    <source>
        <strain evidence="4 5">C1</strain>
    </source>
</reference>
<dbReference type="Proteomes" id="UP000265930">
    <property type="component" value="Unassembled WGS sequence"/>
</dbReference>
<dbReference type="GO" id="GO:0016747">
    <property type="term" value="F:acyltransferase activity, transferring groups other than amino-acyl groups"/>
    <property type="evidence" value="ECO:0007669"/>
    <property type="project" value="InterPro"/>
</dbReference>
<keyword evidence="2" id="KW-0012">Acyltransferase</keyword>
<gene>
    <name evidence="4" type="ORF">D2A34_18660</name>
</gene>
<accession>A0A399IN74</accession>
<organism evidence="4 5">
    <name type="scientific">Clostridium chromiireducens</name>
    <dbReference type="NCBI Taxonomy" id="225345"/>
    <lineage>
        <taxon>Bacteria</taxon>
        <taxon>Bacillati</taxon>
        <taxon>Bacillota</taxon>
        <taxon>Clostridia</taxon>
        <taxon>Eubacteriales</taxon>
        <taxon>Clostridiaceae</taxon>
        <taxon>Clostridium</taxon>
    </lineage>
</organism>
<protein>
    <submittedName>
        <fullName evidence="4">GNAT family N-acetyltransferase</fullName>
    </submittedName>
</protein>
<dbReference type="RefSeq" id="WP_119367554.1">
    <property type="nucleotide sequence ID" value="NZ_QXDJ01000004.1"/>
</dbReference>
<dbReference type="PROSITE" id="PS51186">
    <property type="entry name" value="GNAT"/>
    <property type="match status" value="1"/>
</dbReference>
<feature type="domain" description="N-acetyltransferase" evidence="3">
    <location>
        <begin position="168"/>
        <end position="303"/>
    </location>
</feature>
<dbReference type="PANTHER" id="PTHR43420">
    <property type="entry name" value="ACETYLTRANSFERASE"/>
    <property type="match status" value="1"/>
</dbReference>
<evidence type="ECO:0000313" key="5">
    <source>
        <dbReference type="Proteomes" id="UP000265930"/>
    </source>
</evidence>
<evidence type="ECO:0000256" key="1">
    <source>
        <dbReference type="ARBA" id="ARBA00022679"/>
    </source>
</evidence>
<evidence type="ECO:0000256" key="2">
    <source>
        <dbReference type="ARBA" id="ARBA00023315"/>
    </source>
</evidence>
<dbReference type="AlphaFoldDB" id="A0A399IN74"/>
<dbReference type="Pfam" id="PF00583">
    <property type="entry name" value="Acetyltransf_1"/>
    <property type="match status" value="1"/>
</dbReference>